<dbReference type="RefSeq" id="WP_047264243.1">
    <property type="nucleotide sequence ID" value="NZ_CP004021.1"/>
</dbReference>
<dbReference type="AlphaFoldDB" id="A0A0G3I4P5"/>
<feature type="transmembrane region" description="Helical" evidence="9">
    <location>
        <begin position="493"/>
        <end position="513"/>
    </location>
</feature>
<proteinExistence type="inferred from homology"/>
<evidence type="ECO:0000256" key="9">
    <source>
        <dbReference type="HAMAP-Rule" id="MF_01148"/>
    </source>
</evidence>
<keyword evidence="7 9" id="KW-0472">Membrane</keyword>
<dbReference type="InterPro" id="IPR004563">
    <property type="entry name" value="Apolipo_AcylTrfase"/>
</dbReference>
<evidence type="ECO:0000256" key="6">
    <source>
        <dbReference type="ARBA" id="ARBA00022989"/>
    </source>
</evidence>
<keyword evidence="8 9" id="KW-0012">Acyltransferase</keyword>
<dbReference type="SUPFAM" id="SSF56317">
    <property type="entry name" value="Carbon-nitrogen hydrolase"/>
    <property type="match status" value="1"/>
</dbReference>
<dbReference type="Pfam" id="PF20154">
    <property type="entry name" value="LNT_N"/>
    <property type="match status" value="1"/>
</dbReference>
<protein>
    <recommendedName>
        <fullName evidence="9">Apolipoprotein N-acyltransferase</fullName>
        <shortName evidence="9">ALP N-acyltransferase</shortName>
        <ecNumber evidence="9">2.3.1.269</ecNumber>
    </recommendedName>
</protein>
<accession>A0A0G3I4P5</accession>
<reference evidence="11 12" key="1">
    <citation type="journal article" date="2015" name="Genome Announc.">
        <title>Complete Genome Sequence of 'Candidatus Liberibacter africanus,' a Bacterium Associated with Citrus Huanglongbing.</title>
        <authorList>
            <person name="Lin H."/>
            <person name="Pietersen G."/>
            <person name="Han C."/>
            <person name="Read D.A."/>
            <person name="Lou B."/>
            <person name="Gupta G."/>
            <person name="Civerolo E.L."/>
        </authorList>
    </citation>
    <scope>NUCLEOTIDE SEQUENCE [LARGE SCALE GENOMIC DNA]</scope>
    <source>
        <strain evidence="11 12">PTSAPSY</strain>
    </source>
</reference>
<dbReference type="PANTHER" id="PTHR38686">
    <property type="entry name" value="APOLIPOPROTEIN N-ACYLTRANSFERASE"/>
    <property type="match status" value="1"/>
</dbReference>
<dbReference type="GO" id="GO:0005886">
    <property type="term" value="C:plasma membrane"/>
    <property type="evidence" value="ECO:0007669"/>
    <property type="project" value="UniProtKB-SubCell"/>
</dbReference>
<dbReference type="GO" id="GO:0042158">
    <property type="term" value="P:lipoprotein biosynthetic process"/>
    <property type="evidence" value="ECO:0007669"/>
    <property type="project" value="UniProtKB-UniRule"/>
</dbReference>
<name>A0A0G3I4P5_LIBAF</name>
<sequence length="514" mass="57512">MGNIAGKVMLLSGIRRYFLAILAGVIGSFSMLPSDLFFASFVSFTLLIWLLDGISSTQGMKRLGSSFFLGWLFGVGYFLIGFCWIREGIIEKINPLLSFLRGGMFFMIIPFILAIFYGLATSIASLLWSTGVGRICIFACAVGFCEWLRSYLGMGVWNAIGYAAMPIPVMMQSVHWIGLFGMNALSVFCFASPALFGTCKDVKIGMALSSILLISHVTYGFWRLTGDTESSLNFEKTSPVIRVVQPGINSEIKEDYANILERYLSITALPVSVGEVEPSIIIWAGLPFPFSIVDQPDILKRVSGVLKKKQLLIFGSMHRELLNGKGYFHKSVYVIDSKGKILATSNAKHLIPFSESLPYRNIFKKLHYDVSMFPFNVSSYDESSLLRVSEELILSPLFFSDVLFYQDVDNELETAHAILNVTDHSGFINDNSFRYAQVRAVEIGLPLIRVTNNGVSAFLDEKGRIISSMHFDRSGSIDMQFQPKVRNSLYSKFQIVSFWIIEFVLLIVSVIAWI</sequence>
<feature type="transmembrane region" description="Helical" evidence="9">
    <location>
        <begin position="18"/>
        <end position="51"/>
    </location>
</feature>
<dbReference type="KEGG" id="lau:G293_03010"/>
<dbReference type="InterPro" id="IPR003010">
    <property type="entry name" value="C-N_Hydrolase"/>
</dbReference>
<comment type="subcellular location">
    <subcellularLocation>
        <location evidence="1 9">Cell membrane</location>
        <topology evidence="1 9">Multi-pass membrane protein</topology>
    </subcellularLocation>
</comment>
<feature type="domain" description="CN hydrolase" evidence="10">
    <location>
        <begin position="239"/>
        <end position="483"/>
    </location>
</feature>
<dbReference type="InterPro" id="IPR036526">
    <property type="entry name" value="C-N_Hydrolase_sf"/>
</dbReference>
<dbReference type="GO" id="GO:0016410">
    <property type="term" value="F:N-acyltransferase activity"/>
    <property type="evidence" value="ECO:0007669"/>
    <property type="project" value="UniProtKB-UniRule"/>
</dbReference>
<feature type="transmembrane region" description="Helical" evidence="9">
    <location>
        <begin position="97"/>
        <end position="120"/>
    </location>
</feature>
<feature type="transmembrane region" description="Helical" evidence="9">
    <location>
        <begin position="63"/>
        <end position="85"/>
    </location>
</feature>
<evidence type="ECO:0000256" key="4">
    <source>
        <dbReference type="ARBA" id="ARBA00022679"/>
    </source>
</evidence>
<dbReference type="PROSITE" id="PS50263">
    <property type="entry name" value="CN_HYDROLASE"/>
    <property type="match status" value="1"/>
</dbReference>
<evidence type="ECO:0000256" key="1">
    <source>
        <dbReference type="ARBA" id="ARBA00004651"/>
    </source>
</evidence>
<evidence type="ECO:0000313" key="11">
    <source>
        <dbReference type="EMBL" id="AKK20230.1"/>
    </source>
</evidence>
<keyword evidence="12" id="KW-1185">Reference proteome</keyword>
<feature type="transmembrane region" description="Helical" evidence="9">
    <location>
        <begin position="176"/>
        <end position="197"/>
    </location>
</feature>
<organism evidence="11 12">
    <name type="scientific">Candidatus Liberibacter africanus PTSAPSY</name>
    <dbReference type="NCBI Taxonomy" id="1277257"/>
    <lineage>
        <taxon>Bacteria</taxon>
        <taxon>Pseudomonadati</taxon>
        <taxon>Pseudomonadota</taxon>
        <taxon>Alphaproteobacteria</taxon>
        <taxon>Hyphomicrobiales</taxon>
        <taxon>Rhizobiaceae</taxon>
        <taxon>Liberibacter</taxon>
    </lineage>
</organism>
<dbReference type="UniPathway" id="UPA00666"/>
<comment type="similarity">
    <text evidence="2 9">Belongs to the CN hydrolase family. Apolipoprotein N-acyltransferase subfamily.</text>
</comment>
<evidence type="ECO:0000256" key="8">
    <source>
        <dbReference type="ARBA" id="ARBA00023315"/>
    </source>
</evidence>
<dbReference type="Gene3D" id="3.60.110.10">
    <property type="entry name" value="Carbon-nitrogen hydrolase"/>
    <property type="match status" value="1"/>
</dbReference>
<keyword evidence="11" id="KW-0449">Lipoprotein</keyword>
<dbReference type="HAMAP" id="MF_01148">
    <property type="entry name" value="Lnt"/>
    <property type="match status" value="1"/>
</dbReference>
<evidence type="ECO:0000256" key="3">
    <source>
        <dbReference type="ARBA" id="ARBA00022475"/>
    </source>
</evidence>
<keyword evidence="5 9" id="KW-0812">Transmembrane</keyword>
<keyword evidence="3 9" id="KW-1003">Cell membrane</keyword>
<comment type="function">
    <text evidence="9">Catalyzes the phospholipid dependent N-acylation of the N-terminal cysteine of apolipoprotein, the last step in lipoprotein maturation.</text>
</comment>
<gene>
    <name evidence="9" type="primary">lnt</name>
    <name evidence="11" type="ORF">G293_03010</name>
</gene>
<evidence type="ECO:0000256" key="7">
    <source>
        <dbReference type="ARBA" id="ARBA00023136"/>
    </source>
</evidence>
<dbReference type="NCBIfam" id="TIGR00546">
    <property type="entry name" value="lnt"/>
    <property type="match status" value="1"/>
</dbReference>
<dbReference type="PANTHER" id="PTHR38686:SF1">
    <property type="entry name" value="APOLIPOPROTEIN N-ACYLTRANSFERASE"/>
    <property type="match status" value="1"/>
</dbReference>
<comment type="catalytic activity">
    <reaction evidence="9">
        <text>N-terminal S-1,2-diacyl-sn-glyceryl-L-cysteinyl-[lipoprotein] + a glycerophospholipid = N-acyl-S-1,2-diacyl-sn-glyceryl-L-cysteinyl-[lipoprotein] + a 2-acyl-sn-glycero-3-phospholipid + H(+)</text>
        <dbReference type="Rhea" id="RHEA:48228"/>
        <dbReference type="Rhea" id="RHEA-COMP:14681"/>
        <dbReference type="Rhea" id="RHEA-COMP:14684"/>
        <dbReference type="ChEBI" id="CHEBI:15378"/>
        <dbReference type="ChEBI" id="CHEBI:136912"/>
        <dbReference type="ChEBI" id="CHEBI:140656"/>
        <dbReference type="ChEBI" id="CHEBI:140657"/>
        <dbReference type="ChEBI" id="CHEBI:140660"/>
        <dbReference type="EC" id="2.3.1.269"/>
    </reaction>
</comment>
<evidence type="ECO:0000256" key="2">
    <source>
        <dbReference type="ARBA" id="ARBA00010065"/>
    </source>
</evidence>
<evidence type="ECO:0000256" key="5">
    <source>
        <dbReference type="ARBA" id="ARBA00022692"/>
    </source>
</evidence>
<comment type="pathway">
    <text evidence="9">Protein modification; lipoprotein biosynthesis (N-acyl transfer).</text>
</comment>
<keyword evidence="6 9" id="KW-1133">Transmembrane helix</keyword>
<dbReference type="EMBL" id="CP004021">
    <property type="protein sequence ID" value="AKK20230.1"/>
    <property type="molecule type" value="Genomic_DNA"/>
</dbReference>
<dbReference type="Proteomes" id="UP000035503">
    <property type="component" value="Chromosome"/>
</dbReference>
<evidence type="ECO:0000313" key="12">
    <source>
        <dbReference type="Proteomes" id="UP000035503"/>
    </source>
</evidence>
<dbReference type="OrthoDB" id="9804277at2"/>
<dbReference type="STRING" id="1277257.G293_03010"/>
<dbReference type="EC" id="2.3.1.269" evidence="9"/>
<dbReference type="PATRIC" id="fig|1277257.4.peg.646"/>
<keyword evidence="4 9" id="KW-0808">Transferase</keyword>
<dbReference type="InterPro" id="IPR045378">
    <property type="entry name" value="LNT_N"/>
</dbReference>
<evidence type="ECO:0000259" key="10">
    <source>
        <dbReference type="PROSITE" id="PS50263"/>
    </source>
</evidence>
<feature type="transmembrane region" description="Helical" evidence="9">
    <location>
        <begin position="151"/>
        <end position="170"/>
    </location>
</feature>